<dbReference type="PROSITE" id="PS01304">
    <property type="entry name" value="UBIH"/>
    <property type="match status" value="1"/>
</dbReference>
<dbReference type="GO" id="GO:0071949">
    <property type="term" value="F:FAD binding"/>
    <property type="evidence" value="ECO:0007669"/>
    <property type="project" value="InterPro"/>
</dbReference>
<comment type="caution">
    <text evidence="10">The sequence shown here is derived from an EMBL/GenBank/DDBJ whole genome shotgun (WGS) entry which is preliminary data.</text>
</comment>
<dbReference type="GO" id="GO:0008681">
    <property type="term" value="F:2-octaprenyl-6-methoxyphenol hydroxylase activity"/>
    <property type="evidence" value="ECO:0007669"/>
    <property type="project" value="TreeGrafter"/>
</dbReference>
<comment type="similarity">
    <text evidence="3">Belongs to the UbiH/COQ6 family.</text>
</comment>
<dbReference type="Proteomes" id="UP000249396">
    <property type="component" value="Unassembled WGS sequence"/>
</dbReference>
<dbReference type="Gene3D" id="3.50.50.60">
    <property type="entry name" value="FAD/NAD(P)-binding domain"/>
    <property type="match status" value="2"/>
</dbReference>
<evidence type="ECO:0000256" key="1">
    <source>
        <dbReference type="ARBA" id="ARBA00001974"/>
    </source>
</evidence>
<evidence type="ECO:0000256" key="4">
    <source>
        <dbReference type="ARBA" id="ARBA00022630"/>
    </source>
</evidence>
<dbReference type="Pfam" id="PF01494">
    <property type="entry name" value="FAD_binding_3"/>
    <property type="match status" value="1"/>
</dbReference>
<organism evidence="10 11">
    <name type="scientific">Candidatus Methylumidiphilus alinenensis</name>
    <dbReference type="NCBI Taxonomy" id="2202197"/>
    <lineage>
        <taxon>Bacteria</taxon>
        <taxon>Pseudomonadati</taxon>
        <taxon>Pseudomonadota</taxon>
        <taxon>Gammaproteobacteria</taxon>
        <taxon>Methylococcales</taxon>
        <taxon>Candidatus Methylumidiphilus</taxon>
    </lineage>
</organism>
<dbReference type="AlphaFoldDB" id="A0A2W4TEZ0"/>
<dbReference type="InterPro" id="IPR010971">
    <property type="entry name" value="UbiH/COQ6"/>
</dbReference>
<keyword evidence="7" id="KW-0503">Monooxygenase</keyword>
<evidence type="ECO:0000256" key="3">
    <source>
        <dbReference type="ARBA" id="ARBA00005349"/>
    </source>
</evidence>
<evidence type="ECO:0000259" key="9">
    <source>
        <dbReference type="Pfam" id="PF01494"/>
    </source>
</evidence>
<gene>
    <name evidence="10" type="ORF">DM484_05140</name>
</gene>
<dbReference type="NCBIfam" id="NF004356">
    <property type="entry name" value="PRK05732.1"/>
    <property type="match status" value="1"/>
</dbReference>
<sequence>MNYDYDVLIVGGGLVGGSLALALADTALRIGVIEAVPEDKRIASSAGDRALALAWGSAQILGQVGVWQGAEKKAAPIRHIHVSDQGYFGKLRMSAEREGVPALGYVATARTLEEEVALRLSQSPVTMICPASVIGLKAGSEAVHVSLREGNESINLTARLLVAADGGNSTVRKLLEIGQSIRDYGQTAIVTEVNTGKSGDFTAYERFTPVGPLAFLPVAKKRYSVVWTQKADDAAELLAMPDSAFTDRLQSAFGYWLGKIALASRRQAFPLKLIRAERMADERVVLIGNAMHQLHPVAGQGLNLGLRDVAMLAEMLVARLAFGEDIGERTFLERYAQARQADLDRVIRFTDSTVRIFSTDFAPVALARNAGLLALDRFLPGKRLLAQYAMGLGNRIPRFG</sequence>
<comment type="pathway">
    <text evidence="2">Cofactor biosynthesis; ubiquinone biosynthesis.</text>
</comment>
<evidence type="ECO:0000256" key="2">
    <source>
        <dbReference type="ARBA" id="ARBA00004749"/>
    </source>
</evidence>
<dbReference type="PRINTS" id="PR00420">
    <property type="entry name" value="RNGMNOXGNASE"/>
</dbReference>
<evidence type="ECO:0000256" key="7">
    <source>
        <dbReference type="ARBA" id="ARBA00023033"/>
    </source>
</evidence>
<keyword evidence="5" id="KW-0274">FAD</keyword>
<evidence type="ECO:0000313" key="11">
    <source>
        <dbReference type="Proteomes" id="UP000249396"/>
    </source>
</evidence>
<dbReference type="SUPFAM" id="SSF51905">
    <property type="entry name" value="FAD/NAD(P)-binding domain"/>
    <property type="match status" value="1"/>
</dbReference>
<dbReference type="FunFam" id="3.50.50.60:FF:000021">
    <property type="entry name" value="Ubiquinone biosynthesis monooxygenase COQ6"/>
    <property type="match status" value="1"/>
</dbReference>
<evidence type="ECO:0000256" key="5">
    <source>
        <dbReference type="ARBA" id="ARBA00022827"/>
    </source>
</evidence>
<dbReference type="NCBIfam" id="TIGR01988">
    <property type="entry name" value="Ubi-OHases"/>
    <property type="match status" value="1"/>
</dbReference>
<name>A0A2W4TEZ0_9GAMM</name>
<dbReference type="InterPro" id="IPR051205">
    <property type="entry name" value="UbiH/COQ6_monooxygenase"/>
</dbReference>
<dbReference type="EMBL" id="QJPH01000193">
    <property type="protein sequence ID" value="PZN83114.1"/>
    <property type="molecule type" value="Genomic_DNA"/>
</dbReference>
<dbReference type="InterPro" id="IPR018168">
    <property type="entry name" value="Ubi_Hdrlase_CS"/>
</dbReference>
<dbReference type="GO" id="GO:0110142">
    <property type="term" value="C:ubiquinone biosynthesis complex"/>
    <property type="evidence" value="ECO:0007669"/>
    <property type="project" value="UniProtKB-ARBA"/>
</dbReference>
<reference evidence="10 11" key="1">
    <citation type="journal article" date="2018" name="Aquat. Microb. Ecol.">
        <title>Gammaproteobacterial methanotrophs dominate.</title>
        <authorList>
            <person name="Rissanen A.J."/>
            <person name="Saarenheimo J."/>
            <person name="Tiirola M."/>
            <person name="Peura S."/>
            <person name="Aalto S.L."/>
            <person name="Karvinen A."/>
            <person name="Nykanen H."/>
        </authorList>
    </citation>
    <scope>NUCLEOTIDE SEQUENCE [LARGE SCALE GENOMIC DNA]</scope>
    <source>
        <strain evidence="10">AMbin10</strain>
    </source>
</reference>
<dbReference type="UniPathway" id="UPA00232"/>
<accession>A0A2W4TEZ0</accession>
<keyword evidence="4" id="KW-0285">Flavoprotein</keyword>
<dbReference type="PANTHER" id="PTHR43876">
    <property type="entry name" value="UBIQUINONE BIOSYNTHESIS MONOOXYGENASE COQ6, MITOCHONDRIAL"/>
    <property type="match status" value="1"/>
</dbReference>
<dbReference type="PANTHER" id="PTHR43876:SF8">
    <property type="entry name" value="2-OCTAPRENYL-6-METHOXYPHENOL HYDROXYLASE"/>
    <property type="match status" value="1"/>
</dbReference>
<dbReference type="InterPro" id="IPR002938">
    <property type="entry name" value="FAD-bd"/>
</dbReference>
<feature type="domain" description="FAD-binding" evidence="9">
    <location>
        <begin position="4"/>
        <end position="349"/>
    </location>
</feature>
<evidence type="ECO:0000256" key="6">
    <source>
        <dbReference type="ARBA" id="ARBA00023002"/>
    </source>
</evidence>
<comment type="cofactor">
    <cofactor evidence="1">
        <name>FAD</name>
        <dbReference type="ChEBI" id="CHEBI:57692"/>
    </cofactor>
</comment>
<dbReference type="GO" id="GO:0006744">
    <property type="term" value="P:ubiquinone biosynthetic process"/>
    <property type="evidence" value="ECO:0007669"/>
    <property type="project" value="UniProtKB-UniPathway"/>
</dbReference>
<proteinExistence type="inferred from homology"/>
<comment type="subunit">
    <text evidence="8">Component of the Ubi complex metabolon, which regroups five ubiquinone biosynthesis proteins (UbiE, UbiF, UbiG, UbiH and UbiI) and two accessory factors (UbiK and the lipid-binding protein UbiJ).</text>
</comment>
<dbReference type="InterPro" id="IPR036188">
    <property type="entry name" value="FAD/NAD-bd_sf"/>
</dbReference>
<protein>
    <submittedName>
        <fullName evidence="10">2-octaprenyl-6-methoxyphenyl hydroxylase</fullName>
    </submittedName>
</protein>
<evidence type="ECO:0000256" key="8">
    <source>
        <dbReference type="ARBA" id="ARBA00065734"/>
    </source>
</evidence>
<keyword evidence="6" id="KW-0560">Oxidoreductase</keyword>
<evidence type="ECO:0000313" key="10">
    <source>
        <dbReference type="EMBL" id="PZN83114.1"/>
    </source>
</evidence>